<organism evidence="1 2">
    <name type="scientific">Pantoea brenneri</name>
    <dbReference type="NCBI Taxonomy" id="472694"/>
    <lineage>
        <taxon>Bacteria</taxon>
        <taxon>Pseudomonadati</taxon>
        <taxon>Pseudomonadota</taxon>
        <taxon>Gammaproteobacteria</taxon>
        <taxon>Enterobacterales</taxon>
        <taxon>Erwiniaceae</taxon>
        <taxon>Pantoea</taxon>
    </lineage>
</organism>
<reference evidence="1 2" key="1">
    <citation type="submission" date="2019-10" db="EMBL/GenBank/DDBJ databases">
        <authorList>
            <person name="Karimi E."/>
        </authorList>
    </citation>
    <scope>NUCLEOTIDE SEQUENCE [LARGE SCALE GENOMIC DNA]</scope>
    <source>
        <strain evidence="1">Pantoea sp. 111</strain>
    </source>
</reference>
<protein>
    <submittedName>
        <fullName evidence="1">Uncharacterized protein</fullName>
    </submittedName>
</protein>
<name>A0AAX3J5E6_9GAMM</name>
<sequence>MPMGMPESGGFHSINQDFTRQKKKAGFNNLLFLIDFSGHYKTKRWENLVGTRGFEPPTPDTP</sequence>
<evidence type="ECO:0000313" key="2">
    <source>
        <dbReference type="Proteomes" id="UP000433737"/>
    </source>
</evidence>
<comment type="caution">
    <text evidence="1">The sequence shown here is derived from an EMBL/GenBank/DDBJ whole genome shotgun (WGS) entry which is preliminary data.</text>
</comment>
<dbReference type="AlphaFoldDB" id="A0AAX3J5E6"/>
<dbReference type="Proteomes" id="UP000433737">
    <property type="component" value="Unassembled WGS sequence"/>
</dbReference>
<accession>A0AAX3J5E6</accession>
<proteinExistence type="predicted"/>
<gene>
    <name evidence="1" type="ORF">PANT111_170226</name>
</gene>
<dbReference type="EMBL" id="CABWMH010000009">
    <property type="protein sequence ID" value="VXB76685.1"/>
    <property type="molecule type" value="Genomic_DNA"/>
</dbReference>
<evidence type="ECO:0000313" key="1">
    <source>
        <dbReference type="EMBL" id="VXB76685.1"/>
    </source>
</evidence>